<feature type="compositionally biased region" description="Polar residues" evidence="1">
    <location>
        <begin position="110"/>
        <end position="119"/>
    </location>
</feature>
<gene>
    <name evidence="2" type="ORF">SCF082_LOCUS34542</name>
</gene>
<sequence length="131" mass="13874">MRPHASLFVAHGTQGSGKPTAECEEEEELPFSSTVSPVPKALGDAITLTQDEPPAEDQMEVGTPTSFLERADKMVTWEEDCAPGLALAATATTAGTDSESRESPKEVENDGSSVATWQHSRFAEPRDGGAL</sequence>
<organism evidence="2 3">
    <name type="scientific">Durusdinium trenchii</name>
    <dbReference type="NCBI Taxonomy" id="1381693"/>
    <lineage>
        <taxon>Eukaryota</taxon>
        <taxon>Sar</taxon>
        <taxon>Alveolata</taxon>
        <taxon>Dinophyceae</taxon>
        <taxon>Suessiales</taxon>
        <taxon>Symbiodiniaceae</taxon>
        <taxon>Durusdinium</taxon>
    </lineage>
</organism>
<accession>A0ABP0NYN5</accession>
<evidence type="ECO:0000313" key="2">
    <source>
        <dbReference type="EMBL" id="CAK9068686.1"/>
    </source>
</evidence>
<keyword evidence="3" id="KW-1185">Reference proteome</keyword>
<protein>
    <submittedName>
        <fullName evidence="2">Uncharacterized protein</fullName>
    </submittedName>
</protein>
<dbReference type="EMBL" id="CAXAMM010031779">
    <property type="protein sequence ID" value="CAK9068686.1"/>
    <property type="molecule type" value="Genomic_DNA"/>
</dbReference>
<proteinExistence type="predicted"/>
<feature type="compositionally biased region" description="Basic and acidic residues" evidence="1">
    <location>
        <begin position="98"/>
        <end position="108"/>
    </location>
</feature>
<name>A0ABP0NYN5_9DINO</name>
<reference evidence="2 3" key="1">
    <citation type="submission" date="2024-02" db="EMBL/GenBank/DDBJ databases">
        <authorList>
            <person name="Chen Y."/>
            <person name="Shah S."/>
            <person name="Dougan E. K."/>
            <person name="Thang M."/>
            <person name="Chan C."/>
        </authorList>
    </citation>
    <scope>NUCLEOTIDE SEQUENCE [LARGE SCALE GENOMIC DNA]</scope>
</reference>
<evidence type="ECO:0000256" key="1">
    <source>
        <dbReference type="SAM" id="MobiDB-lite"/>
    </source>
</evidence>
<feature type="compositionally biased region" description="Low complexity" evidence="1">
    <location>
        <begin position="86"/>
        <end position="96"/>
    </location>
</feature>
<evidence type="ECO:0000313" key="3">
    <source>
        <dbReference type="Proteomes" id="UP001642464"/>
    </source>
</evidence>
<feature type="region of interest" description="Disordered" evidence="1">
    <location>
        <begin position="1"/>
        <end position="38"/>
    </location>
</feature>
<feature type="region of interest" description="Disordered" evidence="1">
    <location>
        <begin position="86"/>
        <end position="131"/>
    </location>
</feature>
<dbReference type="Proteomes" id="UP001642464">
    <property type="component" value="Unassembled WGS sequence"/>
</dbReference>
<comment type="caution">
    <text evidence="2">The sequence shown here is derived from an EMBL/GenBank/DDBJ whole genome shotgun (WGS) entry which is preliminary data.</text>
</comment>
<feature type="compositionally biased region" description="Basic and acidic residues" evidence="1">
    <location>
        <begin position="121"/>
        <end position="131"/>
    </location>
</feature>